<accession>A0A367K8T6</accession>
<evidence type="ECO:0000256" key="1">
    <source>
        <dbReference type="SAM" id="MobiDB-lite"/>
    </source>
</evidence>
<protein>
    <submittedName>
        <fullName evidence="3">Uncharacterized protein</fullName>
    </submittedName>
</protein>
<sequence>MCWQVNVIWLLISLKEACISIQTLIGDVVSGCLPNDPLDTMLNNVEKVLSYMMCNAFDNKTTGIKEAVTNDRLFKAAKDMYSKAALASSGPKKVMEYLDMKLEHKEKWVGACIGGIQHFGVTSTNRVKDSHANLKRSLEESCAGAIDGLINGLVILETMIDELKDIHQSHERSTEDEINVVKNNQKKGKECIDWTGWTSEVEWPSPKKADEKEENGQDEDKGDQEEDDHE</sequence>
<feature type="compositionally biased region" description="Acidic residues" evidence="1">
    <location>
        <begin position="220"/>
        <end position="230"/>
    </location>
</feature>
<name>A0A367K8T6_RHIAZ</name>
<evidence type="ECO:0000313" key="3">
    <source>
        <dbReference type="EMBL" id="RCH98570.1"/>
    </source>
</evidence>
<gene>
    <name evidence="3" type="ORF">CU097_014973</name>
</gene>
<dbReference type="EMBL" id="PJQL01000187">
    <property type="protein sequence ID" value="RCH98570.1"/>
    <property type="molecule type" value="Genomic_DNA"/>
</dbReference>
<dbReference type="OrthoDB" id="10592356at2759"/>
<dbReference type="AlphaFoldDB" id="A0A367K8T6"/>
<feature type="region of interest" description="Disordered" evidence="1">
    <location>
        <begin position="195"/>
        <end position="230"/>
    </location>
</feature>
<feature type="chain" id="PRO_5016744765" evidence="2">
    <location>
        <begin position="18"/>
        <end position="230"/>
    </location>
</feature>
<feature type="signal peptide" evidence="2">
    <location>
        <begin position="1"/>
        <end position="17"/>
    </location>
</feature>
<feature type="compositionally biased region" description="Basic and acidic residues" evidence="1">
    <location>
        <begin position="205"/>
        <end position="219"/>
    </location>
</feature>
<keyword evidence="4" id="KW-1185">Reference proteome</keyword>
<dbReference type="STRING" id="86630.A0A367K8T6"/>
<keyword evidence="2" id="KW-0732">Signal</keyword>
<proteinExistence type="predicted"/>
<reference evidence="3 4" key="1">
    <citation type="journal article" date="2018" name="G3 (Bethesda)">
        <title>Phylogenetic and Phylogenomic Definition of Rhizopus Species.</title>
        <authorList>
            <person name="Gryganskyi A.P."/>
            <person name="Golan J."/>
            <person name="Dolatabadi S."/>
            <person name="Mondo S."/>
            <person name="Robb S."/>
            <person name="Idnurm A."/>
            <person name="Muszewska A."/>
            <person name="Steczkiewicz K."/>
            <person name="Masonjones S."/>
            <person name="Liao H.L."/>
            <person name="Gajdeczka M.T."/>
            <person name="Anike F."/>
            <person name="Vuek A."/>
            <person name="Anishchenko I.M."/>
            <person name="Voigt K."/>
            <person name="de Hoog G.S."/>
            <person name="Smith M.E."/>
            <person name="Heitman J."/>
            <person name="Vilgalys R."/>
            <person name="Stajich J.E."/>
        </authorList>
    </citation>
    <scope>NUCLEOTIDE SEQUENCE [LARGE SCALE GENOMIC DNA]</scope>
    <source>
        <strain evidence="3 4">CBS 357.93</strain>
    </source>
</reference>
<dbReference type="Proteomes" id="UP000252139">
    <property type="component" value="Unassembled WGS sequence"/>
</dbReference>
<evidence type="ECO:0000313" key="4">
    <source>
        <dbReference type="Proteomes" id="UP000252139"/>
    </source>
</evidence>
<evidence type="ECO:0000256" key="2">
    <source>
        <dbReference type="SAM" id="SignalP"/>
    </source>
</evidence>
<organism evidence="3 4">
    <name type="scientific">Rhizopus azygosporus</name>
    <name type="common">Rhizopus microsporus var. azygosporus</name>
    <dbReference type="NCBI Taxonomy" id="86630"/>
    <lineage>
        <taxon>Eukaryota</taxon>
        <taxon>Fungi</taxon>
        <taxon>Fungi incertae sedis</taxon>
        <taxon>Mucoromycota</taxon>
        <taxon>Mucoromycotina</taxon>
        <taxon>Mucoromycetes</taxon>
        <taxon>Mucorales</taxon>
        <taxon>Mucorineae</taxon>
        <taxon>Rhizopodaceae</taxon>
        <taxon>Rhizopus</taxon>
    </lineage>
</organism>
<comment type="caution">
    <text evidence="3">The sequence shown here is derived from an EMBL/GenBank/DDBJ whole genome shotgun (WGS) entry which is preliminary data.</text>
</comment>